<protein>
    <recommendedName>
        <fullName evidence="5">MYND-type domain-containing protein</fullName>
    </recommendedName>
</protein>
<dbReference type="PROSITE" id="PS50865">
    <property type="entry name" value="ZF_MYND_2"/>
    <property type="match status" value="1"/>
</dbReference>
<evidence type="ECO:0000313" key="7">
    <source>
        <dbReference type="Proteomes" id="UP001140562"/>
    </source>
</evidence>
<gene>
    <name evidence="6" type="ORF">N0V87_003523</name>
</gene>
<keyword evidence="2 4" id="KW-0863">Zinc-finger</keyword>
<dbReference type="Gene3D" id="6.10.140.2220">
    <property type="match status" value="1"/>
</dbReference>
<accession>A0A9W9C1D7</accession>
<feature type="domain" description="MYND-type" evidence="5">
    <location>
        <begin position="9"/>
        <end position="45"/>
    </location>
</feature>
<dbReference type="PROSITE" id="PS01360">
    <property type="entry name" value="ZF_MYND_1"/>
    <property type="match status" value="1"/>
</dbReference>
<evidence type="ECO:0000256" key="4">
    <source>
        <dbReference type="PROSITE-ProRule" id="PRU00134"/>
    </source>
</evidence>
<dbReference type="EMBL" id="JAPEUV010000025">
    <property type="protein sequence ID" value="KAJ4339088.1"/>
    <property type="molecule type" value="Genomic_DNA"/>
</dbReference>
<sequence length="410" mass="46359">MGEPSDTQCAACCAPTTKKCAGCKVRAYCSKACQTKDWPTHKKICSDLKLEHILGRAAALIQDAYLSFRKNTWSDTIKKVEDREDALIIHDGDPWESPQGFVKFPDDIVPANKRARLGVLTAWRCDEPYASLATLIEKLLHGKCLKIDIEELGVLFKTVPRKTTAVHYTRGEPHSNWPDCKHVMLRVKSRKSDKQWVLDVTGAQYGIVEVLHDWSKYEHDYVDKVVGVYQLGAHRRILTEVAKGAGMATLSYGLIGRAAVVLDKALTMWETQNQSVSSIRALADTAFAEKKASLLDTLDRAVRAFNTTNDFTDLVCKAKADDSGFTQHMTKMRIDSLTAEANLLLRYPGGKPTMMDRLREKFGPDYAYRDGDEYCLPVDELLEFHDKEFNQPVEQKYVYDGKNKVHHYFV</sequence>
<evidence type="ECO:0000259" key="5">
    <source>
        <dbReference type="PROSITE" id="PS50865"/>
    </source>
</evidence>
<keyword evidence="3" id="KW-0862">Zinc</keyword>
<dbReference type="SUPFAM" id="SSF144232">
    <property type="entry name" value="HIT/MYND zinc finger-like"/>
    <property type="match status" value="1"/>
</dbReference>
<evidence type="ECO:0000313" key="6">
    <source>
        <dbReference type="EMBL" id="KAJ4339088.1"/>
    </source>
</evidence>
<dbReference type="AlphaFoldDB" id="A0A9W9C1D7"/>
<proteinExistence type="predicted"/>
<evidence type="ECO:0000256" key="3">
    <source>
        <dbReference type="ARBA" id="ARBA00022833"/>
    </source>
</evidence>
<dbReference type="OrthoDB" id="432970at2759"/>
<keyword evidence="1" id="KW-0479">Metal-binding</keyword>
<dbReference type="InterPro" id="IPR002893">
    <property type="entry name" value="Znf_MYND"/>
</dbReference>
<dbReference type="Pfam" id="PF01753">
    <property type="entry name" value="zf-MYND"/>
    <property type="match status" value="1"/>
</dbReference>
<evidence type="ECO:0000256" key="1">
    <source>
        <dbReference type="ARBA" id="ARBA00022723"/>
    </source>
</evidence>
<keyword evidence="7" id="KW-1185">Reference proteome</keyword>
<dbReference type="GO" id="GO:0008270">
    <property type="term" value="F:zinc ion binding"/>
    <property type="evidence" value="ECO:0007669"/>
    <property type="project" value="UniProtKB-KW"/>
</dbReference>
<evidence type="ECO:0000256" key="2">
    <source>
        <dbReference type="ARBA" id="ARBA00022771"/>
    </source>
</evidence>
<reference evidence="6" key="1">
    <citation type="submission" date="2022-10" db="EMBL/GenBank/DDBJ databases">
        <title>Tapping the CABI collections for fungal endophytes: first genome assemblies for Collariella, Neodidymelliopsis, Ascochyta clinopodiicola, Didymella pomorum, Didymosphaeria variabile, Neocosmospora piperis and Neocucurbitaria cava.</title>
        <authorList>
            <person name="Hill R."/>
        </authorList>
    </citation>
    <scope>NUCLEOTIDE SEQUENCE</scope>
    <source>
        <strain evidence="6">IMI 360193</strain>
    </source>
</reference>
<name>A0A9W9C1D7_9PLEO</name>
<dbReference type="Proteomes" id="UP001140562">
    <property type="component" value="Unassembled WGS sequence"/>
</dbReference>
<comment type="caution">
    <text evidence="6">The sequence shown here is derived from an EMBL/GenBank/DDBJ whole genome shotgun (WGS) entry which is preliminary data.</text>
</comment>
<organism evidence="6 7">
    <name type="scientific">Didymella glomerata</name>
    <dbReference type="NCBI Taxonomy" id="749621"/>
    <lineage>
        <taxon>Eukaryota</taxon>
        <taxon>Fungi</taxon>
        <taxon>Dikarya</taxon>
        <taxon>Ascomycota</taxon>
        <taxon>Pezizomycotina</taxon>
        <taxon>Dothideomycetes</taxon>
        <taxon>Pleosporomycetidae</taxon>
        <taxon>Pleosporales</taxon>
        <taxon>Pleosporineae</taxon>
        <taxon>Didymellaceae</taxon>
        <taxon>Didymella</taxon>
    </lineage>
</organism>